<comment type="caution">
    <text evidence="2">The sequence shown here is derived from an EMBL/GenBank/DDBJ whole genome shotgun (WGS) entry which is preliminary data.</text>
</comment>
<evidence type="ECO:0000256" key="1">
    <source>
        <dbReference type="SAM" id="MobiDB-lite"/>
    </source>
</evidence>
<sequence length="152" mass="17302">MQALTAHASFVKFGRMEQQGKKHGFTMDFRGVIDTISQSHDAVRPDSLVQRSHAKTAPKPRQNRAKTTSRRRHVEPCKAISYDQPQQLPPPTQILDEYTPIRGPVYRWGLSNWGQLKAAGWVGCCSRRLFVTWANLTLWCEVSPAALRAFIR</sequence>
<accession>A0A1J9P3U2</accession>
<feature type="region of interest" description="Disordered" evidence="1">
    <location>
        <begin position="40"/>
        <end position="79"/>
    </location>
</feature>
<dbReference type="Proteomes" id="UP000242791">
    <property type="component" value="Unassembled WGS sequence"/>
</dbReference>
<gene>
    <name evidence="2" type="ORF">ACJ73_09627</name>
</gene>
<reference evidence="2 3" key="1">
    <citation type="submission" date="2015-08" db="EMBL/GenBank/DDBJ databases">
        <title>Emmonsia species relationships and genome sequence.</title>
        <authorList>
            <person name="Cuomo C.A."/>
            <person name="Schwartz I.S."/>
            <person name="Kenyon C."/>
            <person name="De Hoog G.S."/>
            <person name="Govender N.P."/>
            <person name="Botha A."/>
            <person name="Moreno L."/>
            <person name="De Vries M."/>
            <person name="Munoz J.F."/>
            <person name="Stielow J.B."/>
        </authorList>
    </citation>
    <scope>NUCLEOTIDE SEQUENCE [LARGE SCALE GENOMIC DNA]</scope>
    <source>
        <strain evidence="2 3">EI222</strain>
    </source>
</reference>
<dbReference type="EMBL" id="LGTZ01002827">
    <property type="protein sequence ID" value="OJD11032.1"/>
    <property type="molecule type" value="Genomic_DNA"/>
</dbReference>
<feature type="compositionally biased region" description="Basic residues" evidence="1">
    <location>
        <begin position="52"/>
        <end position="73"/>
    </location>
</feature>
<protein>
    <submittedName>
        <fullName evidence="2">Uncharacterized protein</fullName>
    </submittedName>
</protein>
<dbReference type="VEuPathDB" id="FungiDB:ACJ73_09627"/>
<name>A0A1J9P3U2_9EURO</name>
<evidence type="ECO:0000313" key="3">
    <source>
        <dbReference type="Proteomes" id="UP000242791"/>
    </source>
</evidence>
<keyword evidence="3" id="KW-1185">Reference proteome</keyword>
<proteinExistence type="predicted"/>
<dbReference type="AlphaFoldDB" id="A0A1J9P3U2"/>
<organism evidence="2 3">
    <name type="scientific">Blastomyces percursus</name>
    <dbReference type="NCBI Taxonomy" id="1658174"/>
    <lineage>
        <taxon>Eukaryota</taxon>
        <taxon>Fungi</taxon>
        <taxon>Dikarya</taxon>
        <taxon>Ascomycota</taxon>
        <taxon>Pezizomycotina</taxon>
        <taxon>Eurotiomycetes</taxon>
        <taxon>Eurotiomycetidae</taxon>
        <taxon>Onygenales</taxon>
        <taxon>Ajellomycetaceae</taxon>
        <taxon>Blastomyces</taxon>
    </lineage>
</organism>
<evidence type="ECO:0000313" key="2">
    <source>
        <dbReference type="EMBL" id="OJD11032.1"/>
    </source>
</evidence>